<comment type="caution">
    <text evidence="10">The sequence shown here is derived from an EMBL/GenBank/DDBJ whole genome shotgun (WGS) entry which is preliminary data.</text>
</comment>
<name>A0ABN3LIA9_9ACTN</name>
<proteinExistence type="predicted"/>
<evidence type="ECO:0000256" key="6">
    <source>
        <dbReference type="ARBA" id="ARBA00023136"/>
    </source>
</evidence>
<comment type="subcellular location">
    <subcellularLocation>
        <location evidence="1">Membrane</location>
        <topology evidence="1">Multi-pass membrane protein</topology>
    </subcellularLocation>
</comment>
<evidence type="ECO:0000256" key="1">
    <source>
        <dbReference type="ARBA" id="ARBA00004141"/>
    </source>
</evidence>
<dbReference type="PANTHER" id="PTHR32468">
    <property type="entry name" value="CATION/H + ANTIPORTER"/>
    <property type="match status" value="1"/>
</dbReference>
<evidence type="ECO:0000256" key="2">
    <source>
        <dbReference type="ARBA" id="ARBA00022448"/>
    </source>
</evidence>
<protein>
    <recommendedName>
        <fullName evidence="9">Cation/H+ exchanger transmembrane domain-containing protein</fullName>
    </recommendedName>
</protein>
<dbReference type="InterPro" id="IPR006153">
    <property type="entry name" value="Cation/H_exchanger_TM"/>
</dbReference>
<feature type="transmembrane region" description="Helical" evidence="8">
    <location>
        <begin position="106"/>
        <end position="129"/>
    </location>
</feature>
<dbReference type="RefSeq" id="WP_344357292.1">
    <property type="nucleotide sequence ID" value="NZ_BAAASR010000006.1"/>
</dbReference>
<feature type="transmembrane region" description="Helical" evidence="8">
    <location>
        <begin position="40"/>
        <end position="59"/>
    </location>
</feature>
<dbReference type="InterPro" id="IPR050794">
    <property type="entry name" value="CPA2_transporter"/>
</dbReference>
<feature type="transmembrane region" description="Helical" evidence="8">
    <location>
        <begin position="141"/>
        <end position="165"/>
    </location>
</feature>
<keyword evidence="5" id="KW-0406">Ion transport</keyword>
<sequence length="439" mass="46249">MSAPMTSGEVILHALPALCLIVVAAQLAGRLAARMGQPRVLGEIVAGIALGPSLLGLLWPQAHAYVFPSQVLGAMNVLAQLGLVLFMFLLGLEIEWSALRGQGRKAVAISQVSVLLPLLLGAGTALWLYPRMGGDGGGGGVLGFALFLGAAMSITAFPVLARLLLETGLHRTRIGVLTIACAAVDDVTAWCLLAVVVAVVGSAGVLQALLTLTLAIAYVCLMLFVVRPLLAHRRPPLWAVLSIVLMSAWTTELIGIHAIFGGFLAGVIMPRRQAWRTEVHHRLDAMVSQLLLPVFFVTVGVTTRIDALNSWYFWGITALLTAVAIAGKLGGATVTARLTGESWRDSTVIGVLMNTRGLTEIVILTVGLQLGVITETLFTAMVVMALITTFMAAPLLRRLGVGQMAGEGPPEHRPAPTAADAQPVAVGPERSDYATHSPR</sequence>
<dbReference type="Pfam" id="PF00999">
    <property type="entry name" value="Na_H_Exchanger"/>
    <property type="match status" value="1"/>
</dbReference>
<dbReference type="EMBL" id="BAAASR010000006">
    <property type="protein sequence ID" value="GAA2482838.1"/>
    <property type="molecule type" value="Genomic_DNA"/>
</dbReference>
<organism evidence="10 11">
    <name type="scientific">Streptomyces gobitricini</name>
    <dbReference type="NCBI Taxonomy" id="68211"/>
    <lineage>
        <taxon>Bacteria</taxon>
        <taxon>Bacillati</taxon>
        <taxon>Actinomycetota</taxon>
        <taxon>Actinomycetes</taxon>
        <taxon>Kitasatosporales</taxon>
        <taxon>Streptomycetaceae</taxon>
        <taxon>Streptomyces</taxon>
    </lineage>
</organism>
<feature type="transmembrane region" description="Helical" evidence="8">
    <location>
        <begin position="312"/>
        <end position="334"/>
    </location>
</feature>
<keyword evidence="4 8" id="KW-1133">Transmembrane helix</keyword>
<evidence type="ECO:0000313" key="11">
    <source>
        <dbReference type="Proteomes" id="UP001499942"/>
    </source>
</evidence>
<keyword evidence="11" id="KW-1185">Reference proteome</keyword>
<feature type="transmembrane region" description="Helical" evidence="8">
    <location>
        <begin position="377"/>
        <end position="396"/>
    </location>
</feature>
<dbReference type="InterPro" id="IPR038770">
    <property type="entry name" value="Na+/solute_symporter_sf"/>
</dbReference>
<dbReference type="Proteomes" id="UP001499942">
    <property type="component" value="Unassembled WGS sequence"/>
</dbReference>
<evidence type="ECO:0000313" key="10">
    <source>
        <dbReference type="EMBL" id="GAA2482838.1"/>
    </source>
</evidence>
<reference evidence="10 11" key="1">
    <citation type="journal article" date="2019" name="Int. J. Syst. Evol. Microbiol.">
        <title>The Global Catalogue of Microorganisms (GCM) 10K type strain sequencing project: providing services to taxonomists for standard genome sequencing and annotation.</title>
        <authorList>
            <consortium name="The Broad Institute Genomics Platform"/>
            <consortium name="The Broad Institute Genome Sequencing Center for Infectious Disease"/>
            <person name="Wu L."/>
            <person name="Ma J."/>
        </authorList>
    </citation>
    <scope>NUCLEOTIDE SEQUENCE [LARGE SCALE GENOMIC DNA]</scope>
    <source>
        <strain evidence="10 11">JCM 5062</strain>
    </source>
</reference>
<feature type="transmembrane region" description="Helical" evidence="8">
    <location>
        <begin position="285"/>
        <end position="305"/>
    </location>
</feature>
<gene>
    <name evidence="10" type="ORF">GCM10010393_11950</name>
</gene>
<feature type="transmembrane region" description="Helical" evidence="8">
    <location>
        <begin position="71"/>
        <end position="94"/>
    </location>
</feature>
<keyword evidence="3 8" id="KW-0812">Transmembrane</keyword>
<evidence type="ECO:0000256" key="5">
    <source>
        <dbReference type="ARBA" id="ARBA00023065"/>
    </source>
</evidence>
<feature type="domain" description="Cation/H+ exchanger transmembrane" evidence="9">
    <location>
        <begin position="25"/>
        <end position="396"/>
    </location>
</feature>
<feature type="transmembrane region" description="Helical" evidence="8">
    <location>
        <begin position="12"/>
        <end position="33"/>
    </location>
</feature>
<dbReference type="Gene3D" id="1.20.1530.20">
    <property type="match status" value="1"/>
</dbReference>
<accession>A0ABN3LIA9</accession>
<evidence type="ECO:0000256" key="4">
    <source>
        <dbReference type="ARBA" id="ARBA00022989"/>
    </source>
</evidence>
<evidence type="ECO:0000256" key="8">
    <source>
        <dbReference type="SAM" id="Phobius"/>
    </source>
</evidence>
<evidence type="ECO:0000256" key="7">
    <source>
        <dbReference type="SAM" id="MobiDB-lite"/>
    </source>
</evidence>
<evidence type="ECO:0000256" key="3">
    <source>
        <dbReference type="ARBA" id="ARBA00022692"/>
    </source>
</evidence>
<feature type="region of interest" description="Disordered" evidence="7">
    <location>
        <begin position="404"/>
        <end position="439"/>
    </location>
</feature>
<evidence type="ECO:0000259" key="9">
    <source>
        <dbReference type="Pfam" id="PF00999"/>
    </source>
</evidence>
<feature type="transmembrane region" description="Helical" evidence="8">
    <location>
        <begin position="238"/>
        <end position="265"/>
    </location>
</feature>
<feature type="transmembrane region" description="Helical" evidence="8">
    <location>
        <begin position="177"/>
        <end position="200"/>
    </location>
</feature>
<dbReference type="PANTHER" id="PTHR32468:SF0">
    <property type="entry name" value="K(+)_H(+) ANTIPORTER 1"/>
    <property type="match status" value="1"/>
</dbReference>
<feature type="transmembrane region" description="Helical" evidence="8">
    <location>
        <begin position="206"/>
        <end position="226"/>
    </location>
</feature>
<keyword evidence="2" id="KW-0813">Transport</keyword>
<keyword evidence="6 8" id="KW-0472">Membrane</keyword>